<evidence type="ECO:0000313" key="3">
    <source>
        <dbReference type="Proteomes" id="UP000001075"/>
    </source>
</evidence>
<dbReference type="InParanoid" id="G3H4E4"/>
<dbReference type="Proteomes" id="UP000001075">
    <property type="component" value="Unassembled WGS sequence"/>
</dbReference>
<protein>
    <submittedName>
        <fullName evidence="2">Uncharacterized protein</fullName>
    </submittedName>
</protein>
<feature type="compositionally biased region" description="Polar residues" evidence="1">
    <location>
        <begin position="40"/>
        <end position="51"/>
    </location>
</feature>
<proteinExistence type="predicted"/>
<sequence>MTKTIMKVSGGGAHLNPSTQKQRQADLCEFKANLAYRVSSGTARATKTNPVSKKSNGKRKTKNKSSNNKLGVGGPHL</sequence>
<dbReference type="AlphaFoldDB" id="G3H4E4"/>
<feature type="region of interest" description="Disordered" evidence="1">
    <location>
        <begin position="40"/>
        <end position="77"/>
    </location>
</feature>
<gene>
    <name evidence="2" type="ORF">I79_005144</name>
</gene>
<name>G3H4E4_CRIGR</name>
<organism evidence="2 3">
    <name type="scientific">Cricetulus griseus</name>
    <name type="common">Chinese hamster</name>
    <name type="synonym">Cricetulus barabensis griseus</name>
    <dbReference type="NCBI Taxonomy" id="10029"/>
    <lineage>
        <taxon>Eukaryota</taxon>
        <taxon>Metazoa</taxon>
        <taxon>Chordata</taxon>
        <taxon>Craniata</taxon>
        <taxon>Vertebrata</taxon>
        <taxon>Euteleostomi</taxon>
        <taxon>Mammalia</taxon>
        <taxon>Eutheria</taxon>
        <taxon>Euarchontoglires</taxon>
        <taxon>Glires</taxon>
        <taxon>Rodentia</taxon>
        <taxon>Myomorpha</taxon>
        <taxon>Muroidea</taxon>
        <taxon>Cricetidae</taxon>
        <taxon>Cricetinae</taxon>
        <taxon>Cricetulus</taxon>
    </lineage>
</organism>
<evidence type="ECO:0000256" key="1">
    <source>
        <dbReference type="SAM" id="MobiDB-lite"/>
    </source>
</evidence>
<dbReference type="EMBL" id="JH000137">
    <property type="protein sequence ID" value="EGV97485.1"/>
    <property type="molecule type" value="Genomic_DNA"/>
</dbReference>
<feature type="region of interest" description="Disordered" evidence="1">
    <location>
        <begin position="1"/>
        <end position="23"/>
    </location>
</feature>
<evidence type="ECO:0000313" key="2">
    <source>
        <dbReference type="EMBL" id="EGV97485.1"/>
    </source>
</evidence>
<accession>G3H4E4</accession>
<reference evidence="3" key="1">
    <citation type="journal article" date="2011" name="Nat. Biotechnol.">
        <title>The genomic sequence of the Chinese hamster ovary (CHO)-K1 cell line.</title>
        <authorList>
            <person name="Xu X."/>
            <person name="Nagarajan H."/>
            <person name="Lewis N.E."/>
            <person name="Pan S."/>
            <person name="Cai Z."/>
            <person name="Liu X."/>
            <person name="Chen W."/>
            <person name="Xie M."/>
            <person name="Wang W."/>
            <person name="Hammond S."/>
            <person name="Andersen M.R."/>
            <person name="Neff N."/>
            <person name="Passarelli B."/>
            <person name="Koh W."/>
            <person name="Fan H.C."/>
            <person name="Wang J."/>
            <person name="Gui Y."/>
            <person name="Lee K.H."/>
            <person name="Betenbaugh M.J."/>
            <person name="Quake S.R."/>
            <person name="Famili I."/>
            <person name="Palsson B.O."/>
            <person name="Wang J."/>
        </authorList>
    </citation>
    <scope>NUCLEOTIDE SEQUENCE [LARGE SCALE GENOMIC DNA]</scope>
    <source>
        <strain evidence="3">CHO K1 cell line</strain>
    </source>
</reference>